<reference evidence="3 4" key="1">
    <citation type="journal article" date="2016" name="Nat. Commun.">
        <title>Ectomycorrhizal ecology is imprinted in the genome of the dominant symbiotic fungus Cenococcum geophilum.</title>
        <authorList>
            <consortium name="DOE Joint Genome Institute"/>
            <person name="Peter M."/>
            <person name="Kohler A."/>
            <person name="Ohm R.A."/>
            <person name="Kuo A."/>
            <person name="Krutzmann J."/>
            <person name="Morin E."/>
            <person name="Arend M."/>
            <person name="Barry K.W."/>
            <person name="Binder M."/>
            <person name="Choi C."/>
            <person name="Clum A."/>
            <person name="Copeland A."/>
            <person name="Grisel N."/>
            <person name="Haridas S."/>
            <person name="Kipfer T."/>
            <person name="LaButti K."/>
            <person name="Lindquist E."/>
            <person name="Lipzen A."/>
            <person name="Maire R."/>
            <person name="Meier B."/>
            <person name="Mihaltcheva S."/>
            <person name="Molinier V."/>
            <person name="Murat C."/>
            <person name="Poggeler S."/>
            <person name="Quandt C.A."/>
            <person name="Sperisen C."/>
            <person name="Tritt A."/>
            <person name="Tisserant E."/>
            <person name="Crous P.W."/>
            <person name="Henrissat B."/>
            <person name="Nehls U."/>
            <person name="Egli S."/>
            <person name="Spatafora J.W."/>
            <person name="Grigoriev I.V."/>
            <person name="Martin F.M."/>
        </authorList>
    </citation>
    <scope>NUCLEOTIDE SEQUENCE [LARGE SCALE GENOMIC DNA]</scope>
    <source>
        <strain evidence="3 4">CBS 207.34</strain>
    </source>
</reference>
<keyword evidence="4" id="KW-1185">Reference proteome</keyword>
<feature type="transmembrane region" description="Helical" evidence="1">
    <location>
        <begin position="159"/>
        <end position="183"/>
    </location>
</feature>
<feature type="transmembrane region" description="Helical" evidence="1">
    <location>
        <begin position="119"/>
        <end position="139"/>
    </location>
</feature>
<dbReference type="PANTHER" id="PTHR42109">
    <property type="entry name" value="UNPLACED GENOMIC SCAFFOLD UM_SCAF_CONTIG_1.265, WHOLE GENOME SHOTGUN SEQUENCE"/>
    <property type="match status" value="1"/>
</dbReference>
<evidence type="ECO:0000313" key="3">
    <source>
        <dbReference type="EMBL" id="OCL12639.1"/>
    </source>
</evidence>
<dbReference type="Proteomes" id="UP000250140">
    <property type="component" value="Unassembled WGS sequence"/>
</dbReference>
<gene>
    <name evidence="3" type="ORF">AOQ84DRAFT_436866</name>
</gene>
<feature type="domain" description="DUF7702" evidence="2">
    <location>
        <begin position="6"/>
        <end position="266"/>
    </location>
</feature>
<feature type="transmembrane region" description="Helical" evidence="1">
    <location>
        <begin position="195"/>
        <end position="215"/>
    </location>
</feature>
<protein>
    <recommendedName>
        <fullName evidence="2">DUF7702 domain-containing protein</fullName>
    </recommendedName>
</protein>
<feature type="transmembrane region" description="Helical" evidence="1">
    <location>
        <begin position="72"/>
        <end position="93"/>
    </location>
</feature>
<dbReference type="EMBL" id="KV748849">
    <property type="protein sequence ID" value="OCL12639.1"/>
    <property type="molecule type" value="Genomic_DNA"/>
</dbReference>
<evidence type="ECO:0000259" key="2">
    <source>
        <dbReference type="Pfam" id="PF24800"/>
    </source>
</evidence>
<dbReference type="InterPro" id="IPR056119">
    <property type="entry name" value="DUF7702"/>
</dbReference>
<dbReference type="AlphaFoldDB" id="A0A8E2F8Y8"/>
<dbReference type="PANTHER" id="PTHR42109:SF2">
    <property type="entry name" value="INTEGRAL MEMBRANE PROTEIN"/>
    <property type="match status" value="1"/>
</dbReference>
<organism evidence="3 4">
    <name type="scientific">Glonium stellatum</name>
    <dbReference type="NCBI Taxonomy" id="574774"/>
    <lineage>
        <taxon>Eukaryota</taxon>
        <taxon>Fungi</taxon>
        <taxon>Dikarya</taxon>
        <taxon>Ascomycota</taxon>
        <taxon>Pezizomycotina</taxon>
        <taxon>Dothideomycetes</taxon>
        <taxon>Pleosporomycetidae</taxon>
        <taxon>Gloniales</taxon>
        <taxon>Gloniaceae</taxon>
        <taxon>Glonium</taxon>
    </lineage>
</organism>
<name>A0A8E2F8Y8_9PEZI</name>
<keyword evidence="1" id="KW-0812">Transmembrane</keyword>
<keyword evidence="1" id="KW-0472">Membrane</keyword>
<evidence type="ECO:0000256" key="1">
    <source>
        <dbReference type="SAM" id="Phobius"/>
    </source>
</evidence>
<feature type="transmembrane region" description="Helical" evidence="1">
    <location>
        <begin position="235"/>
        <end position="259"/>
    </location>
</feature>
<feature type="transmembrane region" description="Helical" evidence="1">
    <location>
        <begin position="38"/>
        <end position="60"/>
    </location>
</feature>
<proteinExistence type="predicted"/>
<evidence type="ECO:0000313" key="4">
    <source>
        <dbReference type="Proteomes" id="UP000250140"/>
    </source>
</evidence>
<dbReference type="Pfam" id="PF24800">
    <property type="entry name" value="DUF7702"/>
    <property type="match status" value="1"/>
</dbReference>
<sequence>MVLPAHGIIAAIELTFYVLLLIPTTLNVLHWGVRQHTGWIFMALYALLKITGAAMLTYSIDNPNKATIGLQVTMQIIYGVALGPLLSATLSFFNGSQPALSNQPVLTGRRSILTNLPRMLRLVHWTVLAALALGIVGGIDRAPTSSGKLNKNYDSGATYLKVSSILFLVALVGITYGLARYWAQRSAMVEPQRSILPAIAAAIPLLLMRVVYSLLSSFNLNTTKDMGHTMAFNMFTGNIAAYVVLAMLPQIGVVLIYTVGGLVARKRKAVASGGGVADGSNEVLLGFWRK</sequence>
<dbReference type="OrthoDB" id="2560628at2759"/>
<accession>A0A8E2F8Y8</accession>
<keyword evidence="1" id="KW-1133">Transmembrane helix</keyword>
<feature type="transmembrane region" description="Helical" evidence="1">
    <location>
        <begin position="6"/>
        <end position="26"/>
    </location>
</feature>